<dbReference type="RefSeq" id="WP_188975154.1">
    <property type="nucleotide sequence ID" value="NZ_BMPG01000001.1"/>
</dbReference>
<dbReference type="EMBL" id="BMPG01000001">
    <property type="protein sequence ID" value="GGL48253.1"/>
    <property type="molecule type" value="Genomic_DNA"/>
</dbReference>
<feature type="coiled-coil region" evidence="1">
    <location>
        <begin position="128"/>
        <end position="169"/>
    </location>
</feature>
<organism evidence="2 3">
    <name type="scientific">Halocalculus aciditolerans</name>
    <dbReference type="NCBI Taxonomy" id="1383812"/>
    <lineage>
        <taxon>Archaea</taxon>
        <taxon>Methanobacteriati</taxon>
        <taxon>Methanobacteriota</taxon>
        <taxon>Stenosarchaea group</taxon>
        <taxon>Halobacteria</taxon>
        <taxon>Halobacteriales</taxon>
        <taxon>Halobacteriaceae</taxon>
        <taxon>Halocalculus</taxon>
    </lineage>
</organism>
<evidence type="ECO:0000313" key="2">
    <source>
        <dbReference type="EMBL" id="GGL48253.1"/>
    </source>
</evidence>
<dbReference type="Proteomes" id="UP000607197">
    <property type="component" value="Unassembled WGS sequence"/>
</dbReference>
<evidence type="ECO:0000256" key="1">
    <source>
        <dbReference type="SAM" id="Coils"/>
    </source>
</evidence>
<dbReference type="InterPro" id="IPR057178">
    <property type="entry name" value="DUF7856"/>
</dbReference>
<dbReference type="OrthoDB" id="272011at2157"/>
<comment type="caution">
    <text evidence="2">The sequence shown here is derived from an EMBL/GenBank/DDBJ whole genome shotgun (WGS) entry which is preliminary data.</text>
</comment>
<keyword evidence="1" id="KW-0175">Coiled coil</keyword>
<protein>
    <submittedName>
        <fullName evidence="2">Uncharacterized protein</fullName>
    </submittedName>
</protein>
<dbReference type="AlphaFoldDB" id="A0A830F7S5"/>
<evidence type="ECO:0000313" key="3">
    <source>
        <dbReference type="Proteomes" id="UP000607197"/>
    </source>
</evidence>
<name>A0A830F7S5_9EURY</name>
<gene>
    <name evidence="2" type="ORF">GCM10009039_03110</name>
</gene>
<proteinExistence type="predicted"/>
<accession>A0A830F7S5</accession>
<keyword evidence="3" id="KW-1185">Reference proteome</keyword>
<reference evidence="2" key="2">
    <citation type="submission" date="2020-09" db="EMBL/GenBank/DDBJ databases">
        <authorList>
            <person name="Sun Q."/>
            <person name="Ohkuma M."/>
        </authorList>
    </citation>
    <scope>NUCLEOTIDE SEQUENCE</scope>
    <source>
        <strain evidence="2">JCM 19596</strain>
    </source>
</reference>
<reference evidence="2" key="1">
    <citation type="journal article" date="2014" name="Int. J. Syst. Evol. Microbiol.">
        <title>Complete genome sequence of Corynebacterium casei LMG S-19264T (=DSM 44701T), isolated from a smear-ripened cheese.</title>
        <authorList>
            <consortium name="US DOE Joint Genome Institute (JGI-PGF)"/>
            <person name="Walter F."/>
            <person name="Albersmeier A."/>
            <person name="Kalinowski J."/>
            <person name="Ruckert C."/>
        </authorList>
    </citation>
    <scope>NUCLEOTIDE SEQUENCE</scope>
    <source>
        <strain evidence="2">JCM 19596</strain>
    </source>
</reference>
<dbReference type="Pfam" id="PF25254">
    <property type="entry name" value="DUF7856"/>
    <property type="match status" value="1"/>
</dbReference>
<sequence length="250" mass="26489">MRLRFAGATWRGRAVDLRGSGVDAAAVYRAIRDRGDDRVRSRAPGPVHEHVGLLTSEREFSREACHAAVARSRGLGRSERVVEATRPDDPADARRAVAAATAAVEGRREDVSRARGRLEARRAIGAPTAAARDDLRAAARALSEAETERAAAEEALASARRRARGQRDERAAALRAVDGRRNERKRLAAAVADAIAAARRAVPDCGLTPQLAAVRAARVSAPVVLVGGPFDRATRAAACLDAPVVLADPP</sequence>